<evidence type="ECO:0000313" key="1">
    <source>
        <dbReference type="EMBL" id="GFM91558.1"/>
    </source>
</evidence>
<name>A0ABQ1DKN4_PSECI</name>
<comment type="caution">
    <text evidence="1">The sequence shown here is derived from an EMBL/GenBank/DDBJ whole genome shotgun (WGS) entry which is preliminary data.</text>
</comment>
<keyword evidence="2" id="KW-1185">Reference proteome</keyword>
<gene>
    <name evidence="1" type="ORF">PSCICP_15300</name>
</gene>
<protein>
    <submittedName>
        <fullName evidence="1">Uncharacterized protein</fullName>
    </submittedName>
</protein>
<dbReference type="Proteomes" id="UP000614982">
    <property type="component" value="Unassembled WGS sequence"/>
</dbReference>
<proteinExistence type="predicted"/>
<organism evidence="1 2">
    <name type="scientific">Pseudomonas cichorii</name>
    <dbReference type="NCBI Taxonomy" id="36746"/>
    <lineage>
        <taxon>Bacteria</taxon>
        <taxon>Pseudomonadati</taxon>
        <taxon>Pseudomonadota</taxon>
        <taxon>Gammaproteobacteria</taxon>
        <taxon>Pseudomonadales</taxon>
        <taxon>Pseudomonadaceae</taxon>
        <taxon>Pseudomonas</taxon>
    </lineage>
</organism>
<sequence>MLAEQEQNCIWSHGLSGSYGVSHPGLKTRTCLARDAETNKERAHKGGQDELVTG</sequence>
<reference evidence="1 2" key="1">
    <citation type="submission" date="2020-05" db="EMBL/GenBank/DDBJ databases">
        <title>Genetic diversity of Pseudomonas cichorii.</title>
        <authorList>
            <person name="Tani S."/>
            <person name="Yagi H."/>
            <person name="Hashimoto S."/>
            <person name="Iiyama K."/>
            <person name="Furuya N."/>
        </authorList>
    </citation>
    <scope>NUCLEOTIDE SEQUENCE [LARGE SCALE GENOMIC DNA]</scope>
    <source>
        <strain evidence="1 2">LMG 2162</strain>
    </source>
</reference>
<dbReference type="EMBL" id="BLWA01000003">
    <property type="protein sequence ID" value="GFM91558.1"/>
    <property type="molecule type" value="Genomic_DNA"/>
</dbReference>
<evidence type="ECO:0000313" key="2">
    <source>
        <dbReference type="Proteomes" id="UP000614982"/>
    </source>
</evidence>
<accession>A0ABQ1DKN4</accession>